<accession>A0A8H7E218</accession>
<dbReference type="InterPro" id="IPR056125">
    <property type="entry name" value="DUF7708"/>
</dbReference>
<comment type="caution">
    <text evidence="6">The sequence shown here is derived from an EMBL/GenBank/DDBJ whole genome shotgun (WGS) entry which is preliminary data.</text>
</comment>
<evidence type="ECO:0000313" key="7">
    <source>
        <dbReference type="Proteomes" id="UP000606974"/>
    </source>
</evidence>
<dbReference type="Proteomes" id="UP000606974">
    <property type="component" value="Unassembled WGS sequence"/>
</dbReference>
<evidence type="ECO:0000259" key="3">
    <source>
        <dbReference type="Pfam" id="PF22939"/>
    </source>
</evidence>
<keyword evidence="1" id="KW-0677">Repeat</keyword>
<name>A0A8H7E218_9EURO</name>
<dbReference type="Gene3D" id="3.40.50.300">
    <property type="entry name" value="P-loop containing nucleotide triphosphate hydrolases"/>
    <property type="match status" value="1"/>
</dbReference>
<dbReference type="PANTHER" id="PTHR10039">
    <property type="entry name" value="AMELOGENIN"/>
    <property type="match status" value="1"/>
</dbReference>
<dbReference type="EMBL" id="JAACFV010000170">
    <property type="protein sequence ID" value="KAF7503591.1"/>
    <property type="molecule type" value="Genomic_DNA"/>
</dbReference>
<dbReference type="Pfam" id="PF13176">
    <property type="entry name" value="TPR_7"/>
    <property type="match status" value="1"/>
</dbReference>
<organism evidence="6 7">
    <name type="scientific">Endocarpon pusillum</name>
    <dbReference type="NCBI Taxonomy" id="364733"/>
    <lineage>
        <taxon>Eukaryota</taxon>
        <taxon>Fungi</taxon>
        <taxon>Dikarya</taxon>
        <taxon>Ascomycota</taxon>
        <taxon>Pezizomycotina</taxon>
        <taxon>Eurotiomycetes</taxon>
        <taxon>Chaetothyriomycetidae</taxon>
        <taxon>Verrucariales</taxon>
        <taxon>Verrucariaceae</taxon>
        <taxon>Endocarpon</taxon>
    </lineage>
</organism>
<dbReference type="PROSITE" id="PS50005">
    <property type="entry name" value="TPR"/>
    <property type="match status" value="2"/>
</dbReference>
<evidence type="ECO:0000313" key="6">
    <source>
        <dbReference type="EMBL" id="KAF7503591.1"/>
    </source>
</evidence>
<feature type="domain" description="DUF7708" evidence="4">
    <location>
        <begin position="78"/>
        <end position="209"/>
    </location>
</feature>
<feature type="repeat" description="TPR" evidence="2">
    <location>
        <begin position="890"/>
        <end position="923"/>
    </location>
</feature>
<dbReference type="PANTHER" id="PTHR10039:SF14">
    <property type="entry name" value="NACHT DOMAIN-CONTAINING PROTEIN"/>
    <property type="match status" value="1"/>
</dbReference>
<gene>
    <name evidence="6" type="ORF">GJ744_003574</name>
</gene>
<dbReference type="InterPro" id="IPR011990">
    <property type="entry name" value="TPR-like_helical_dom_sf"/>
</dbReference>
<feature type="domain" description="Nephrocystin 3-like N-terminal" evidence="5">
    <location>
        <begin position="256"/>
        <end position="408"/>
    </location>
</feature>
<evidence type="ECO:0000256" key="1">
    <source>
        <dbReference type="ARBA" id="ARBA00022737"/>
    </source>
</evidence>
<sequence>MSSPSFSPPSTSLQRQAIENARAAFARLPNGDVVFRQCINQKDTVAEIMKMTTERYRSHRDKRSSRLLQGFQHYTLWLQNISGVVDVAVQTQAGIGCPLWAPVKFVLQVSKYHAQVAEKILDMIQTISDTLTRFQIYEKLHKDTILQIALLNIFTDVVVFCVVTFRYFRRGALVRLGGLIASPFKEELAEVTERLKTHAKIVDHTAVATELVRASEFRNHMLSRERLDMKLKYEQWLKPSNVREVYQHLLSSKLYGTCNWIWAHPTFVKWNNLSNSTASDQLLCIHGTNGCGKSVLASSIVEALNSQQQHVFFFSFSGTDASRQTLDALVRALLWQLLQEIGDEQSFSIMQSLISRGPPISSDLWDAFDRAASLVTEPMYWVIDGVDECKDSSQELFRQLLDLLALHSNARAILLGRPCLLQAISPTIYAIEISFSLNKADIDSFISSELSKSEVLSVPELRHSVSKTIQEKSDGMFLWVKLMMEDLSKSASRYEVIHRLRNLPRGLEETYRFLLGQLVDRLDDFELRLARSVLAFTVVACRPLKLEELQYAHALEIKLASDPLEERPFQDYLLVRPMQKILHVCGGLVAIRGGIVRLIHLSVKEFLTRPEGAWPCENDHKAKGLRVNLEDSHRALATVGLGYLGMNESISRLQLTDSLSELWTWYPFLEYAWRYTFHHLSRSGAPSSIILSKLSLFLRSEKSVSWVELWPILLLDDGSTGSEFQDLMDFMLWLQKSGHEQNFSEILGNVFNEELASRVSAFGEDDVRTKRWRMIMELSEDEDWQIQTKDGDVIVNVQTEDRNLNAESEDVTSNAQDEFADITSGVRTATTSTEASQFMALLNHATTLPLQRQLDWLLRLQCQLHRAKVLTDPLKLLLRIILQKASSVSVNVLWAIGRFYERLGKYNEALEVYHAALAKLENREVPIKFQIIYCVGIIHWKLQSYDMALEFFQKTLIGEERLLGTDHINTLYSIEWIGNTYNSQQQFSEALEWYQKTLIGKERLLGTDHKDTFVTIYMIGVVYHGLEQYDNALKWFQKALIGEERLLGTDHINTLYSMEWIGRTYYSQQQFSEALEWYQKTLIGKERLLGADHINTLSSMEWIGRTYYSQQQFSEALEWYQKTLIGKERLLGADHINTLYLMEWIGDTYYGQQQYPEALGWYQKTLMRREAMLEANDGDIFWTMERIAKVYDKQGQYDKALEWYQKALTGMVATLGADHEKTLDVKHNTESLIQQISEGR</sequence>
<evidence type="ECO:0008006" key="8">
    <source>
        <dbReference type="Google" id="ProtNLM"/>
    </source>
</evidence>
<dbReference type="Pfam" id="PF22939">
    <property type="entry name" value="WHD_GPIID"/>
    <property type="match status" value="1"/>
</dbReference>
<dbReference type="Pfam" id="PF24809">
    <property type="entry name" value="DUF7708"/>
    <property type="match status" value="1"/>
</dbReference>
<evidence type="ECO:0000259" key="5">
    <source>
        <dbReference type="Pfam" id="PF24883"/>
    </source>
</evidence>
<dbReference type="OrthoDB" id="1577640at2759"/>
<reference evidence="6" key="1">
    <citation type="submission" date="2020-02" db="EMBL/GenBank/DDBJ databases">
        <authorList>
            <person name="Palmer J.M."/>
        </authorList>
    </citation>
    <scope>NUCLEOTIDE SEQUENCE</scope>
    <source>
        <strain evidence="6">EPUS1.4</strain>
        <tissue evidence="6">Thallus</tissue>
    </source>
</reference>
<protein>
    <recommendedName>
        <fullName evidence="8">NACHT domain-containing protein</fullName>
    </recommendedName>
</protein>
<keyword evidence="2" id="KW-0802">TPR repeat</keyword>
<dbReference type="Pfam" id="PF13374">
    <property type="entry name" value="TPR_10"/>
    <property type="match status" value="1"/>
</dbReference>
<dbReference type="SMART" id="SM00028">
    <property type="entry name" value="TPR"/>
    <property type="match status" value="4"/>
</dbReference>
<dbReference type="InterPro" id="IPR056884">
    <property type="entry name" value="NPHP3-like_N"/>
</dbReference>
<keyword evidence="7" id="KW-1185">Reference proteome</keyword>
<feature type="repeat" description="TPR" evidence="2">
    <location>
        <begin position="1013"/>
        <end position="1046"/>
    </location>
</feature>
<evidence type="ECO:0000256" key="2">
    <source>
        <dbReference type="PROSITE-ProRule" id="PRU00339"/>
    </source>
</evidence>
<dbReference type="AlphaFoldDB" id="A0A8H7E218"/>
<dbReference type="SUPFAM" id="SSF48452">
    <property type="entry name" value="TPR-like"/>
    <property type="match status" value="1"/>
</dbReference>
<dbReference type="InterPro" id="IPR027417">
    <property type="entry name" value="P-loop_NTPase"/>
</dbReference>
<dbReference type="SUPFAM" id="SSF52540">
    <property type="entry name" value="P-loop containing nucleoside triphosphate hydrolases"/>
    <property type="match status" value="1"/>
</dbReference>
<dbReference type="Pfam" id="PF13424">
    <property type="entry name" value="TPR_12"/>
    <property type="match status" value="3"/>
</dbReference>
<dbReference type="Pfam" id="PF24883">
    <property type="entry name" value="NPHP3_N"/>
    <property type="match status" value="1"/>
</dbReference>
<dbReference type="InterPro" id="IPR019734">
    <property type="entry name" value="TPR_rpt"/>
</dbReference>
<feature type="domain" description="GPI inositol-deacylase winged helix" evidence="3">
    <location>
        <begin position="528"/>
        <end position="609"/>
    </location>
</feature>
<dbReference type="Gene3D" id="1.25.40.10">
    <property type="entry name" value="Tetratricopeptide repeat domain"/>
    <property type="match status" value="2"/>
</dbReference>
<dbReference type="SUPFAM" id="SSF81901">
    <property type="entry name" value="HCP-like"/>
    <property type="match status" value="1"/>
</dbReference>
<proteinExistence type="predicted"/>
<dbReference type="InterPro" id="IPR054471">
    <property type="entry name" value="GPIID_WHD"/>
</dbReference>
<evidence type="ECO:0000259" key="4">
    <source>
        <dbReference type="Pfam" id="PF24809"/>
    </source>
</evidence>